<accession>A0ABW9T1V3</accession>
<dbReference type="Proteomes" id="UP000435177">
    <property type="component" value="Unassembled WGS sequence"/>
</dbReference>
<dbReference type="RefSeq" id="WP_155618358.1">
    <property type="nucleotide sequence ID" value="NZ_WOAA01000012.1"/>
</dbReference>
<comment type="caution">
    <text evidence="1">The sequence shown here is derived from an EMBL/GenBank/DDBJ whole genome shotgun (WGS) entry which is preliminary data.</text>
</comment>
<reference evidence="1 2" key="1">
    <citation type="submission" date="2019-11" db="EMBL/GenBank/DDBJ databases">
        <title>Draft genome sequences of five Paenibacillus species of dairy origin.</title>
        <authorList>
            <person name="Olajide A.M."/>
            <person name="Chen S."/>
            <person name="Lapointe G."/>
        </authorList>
    </citation>
    <scope>NUCLEOTIDE SEQUENCE [LARGE SCALE GENOMIC DNA]</scope>
    <source>
        <strain evidence="1 2">3CS1</strain>
    </source>
</reference>
<protein>
    <submittedName>
        <fullName evidence="1">SIR2 family protein</fullName>
    </submittedName>
</protein>
<sequence length="458" mass="53448">MNKELKLTREYVFNSLFNSFNYGNLGLFIGAGFSKAVVNDDLTSALSWGDLIRKACDELKIKMPDCEEVKGLSFPQISSLICDKIADSEQVSYEDAKRKLKRKISHLSNWLPNEEKTSLFSDLLRRINPSWIITTNYDLVIEKLLTGKCVTLGPDNYFTYPKGTIPIYHLHGVRLDPDSIIITQEDYVQLFRPNEYRQIKLALTIKESTTLILGYGLGDVNVLSAVDWSKNIYKENNGYPHEIIQAIRTDNPSSEPYRDKNGIIIIEVDEIKNFLQELVEFFRIRKDKYDNKLDELYKLIGDLTKSDEELIESFIADQKKRLSLLQLLSEFELHMVSPYIDFISRCIDKTWKDSADYGAFEAYDQNLRILLDIIINYDYNRMPPALFEFVAHSLDRVFRFVSDTRDKLYVGHGWDATRRWHSQKSKIPYKTVEELYYFSKNNYLSELHKKIEPIFTES</sequence>
<dbReference type="EMBL" id="WOAA01000012">
    <property type="protein sequence ID" value="MUG67283.1"/>
    <property type="molecule type" value="Genomic_DNA"/>
</dbReference>
<evidence type="ECO:0000313" key="1">
    <source>
        <dbReference type="EMBL" id="MUG67283.1"/>
    </source>
</evidence>
<gene>
    <name evidence="1" type="ORF">GNP94_14940</name>
</gene>
<dbReference type="Pfam" id="PF13289">
    <property type="entry name" value="SIR2_2"/>
    <property type="match status" value="1"/>
</dbReference>
<proteinExistence type="predicted"/>
<organism evidence="1 2">
    <name type="scientific">Paenibacillus campinasensis</name>
    <dbReference type="NCBI Taxonomy" id="66347"/>
    <lineage>
        <taxon>Bacteria</taxon>
        <taxon>Bacillati</taxon>
        <taxon>Bacillota</taxon>
        <taxon>Bacilli</taxon>
        <taxon>Bacillales</taxon>
        <taxon>Paenibacillaceae</taxon>
        <taxon>Paenibacillus</taxon>
    </lineage>
</organism>
<name>A0ABW9T1V3_9BACL</name>
<evidence type="ECO:0000313" key="2">
    <source>
        <dbReference type="Proteomes" id="UP000435177"/>
    </source>
</evidence>
<keyword evidence="2" id="KW-1185">Reference proteome</keyword>